<dbReference type="SUPFAM" id="SSF88713">
    <property type="entry name" value="Glycoside hydrolase/deacetylase"/>
    <property type="match status" value="1"/>
</dbReference>
<protein>
    <recommendedName>
        <fullName evidence="3">WalW protein</fullName>
    </recommendedName>
</protein>
<reference evidence="1 2" key="1">
    <citation type="submission" date="2020-08" db="EMBL/GenBank/DDBJ databases">
        <title>Genomic Encyclopedia of Type Strains, Phase IV (KMG-IV): sequencing the most valuable type-strain genomes for metagenomic binning, comparative biology and taxonomic classification.</title>
        <authorList>
            <person name="Goeker M."/>
        </authorList>
    </citation>
    <scope>NUCLEOTIDE SEQUENCE [LARGE SCALE GENOMIC DNA]</scope>
    <source>
        <strain evidence="1 2">DSM 7465</strain>
    </source>
</reference>
<dbReference type="RefSeq" id="WP_184476035.1">
    <property type="nucleotide sequence ID" value="NZ_JACHOV010000010.1"/>
</dbReference>
<proteinExistence type="predicted"/>
<sequence>MRVDVSDGAFSQYPAPEDMIVLKPEFGIRFTLFIDTEEEFDWHQPFSRTGHSVDSLKGLAEGQAFLNGAGIRPVHMVDYPILESPAAVELLKAWVNEGRCDAGAQLHPWVNPPHEEEVTVANSYVGTLPEALERAKIRALRDRIAQELGETPVSFRAGRYGVGPNSARLLEEEGFLLDSSVRSLFNYRSQMGPDFYHLPPVPYWAGPERKLVELPLSTTFTGQLRSFGRPLYKLAQQFGPLPGALSKLGMLSRVALTPEGISPEDAVQAIDGMIEDGVRVLNLSFHSPSLEPGYTPYVRDEADLREFYRWWDVVLNHLARHGVRAASLGELLAAVPRRKAL</sequence>
<dbReference type="InterPro" id="IPR011330">
    <property type="entry name" value="Glyco_hydro/deAcase_b/a-brl"/>
</dbReference>
<accession>A0A840HXN7</accession>
<evidence type="ECO:0000313" key="2">
    <source>
        <dbReference type="Proteomes" id="UP000575068"/>
    </source>
</evidence>
<gene>
    <name evidence="1" type="ORF">HNQ99_002541</name>
</gene>
<evidence type="ECO:0000313" key="1">
    <source>
        <dbReference type="EMBL" id="MBB4642216.1"/>
    </source>
</evidence>
<name>A0A840HXN7_9SPHN</name>
<dbReference type="Gene3D" id="3.20.20.370">
    <property type="entry name" value="Glycoside hydrolase/deacetylase"/>
    <property type="match status" value="1"/>
</dbReference>
<dbReference type="Proteomes" id="UP000575068">
    <property type="component" value="Unassembled WGS sequence"/>
</dbReference>
<dbReference type="GO" id="GO:0005975">
    <property type="term" value="P:carbohydrate metabolic process"/>
    <property type="evidence" value="ECO:0007669"/>
    <property type="project" value="InterPro"/>
</dbReference>
<dbReference type="EMBL" id="JACHOV010000010">
    <property type="protein sequence ID" value="MBB4642216.1"/>
    <property type="molecule type" value="Genomic_DNA"/>
</dbReference>
<keyword evidence="2" id="KW-1185">Reference proteome</keyword>
<organism evidence="1 2">
    <name type="scientific">Rhizorhapis suberifaciens</name>
    <name type="common">corky root of lettuce</name>
    <dbReference type="NCBI Taxonomy" id="13656"/>
    <lineage>
        <taxon>Bacteria</taxon>
        <taxon>Pseudomonadati</taxon>
        <taxon>Pseudomonadota</taxon>
        <taxon>Alphaproteobacteria</taxon>
        <taxon>Sphingomonadales</taxon>
        <taxon>Sphingomonadaceae</taxon>
        <taxon>Rhizorhapis</taxon>
    </lineage>
</organism>
<dbReference type="AlphaFoldDB" id="A0A840HXN7"/>
<dbReference type="CDD" id="cd10935">
    <property type="entry name" value="CE4_WalW"/>
    <property type="match status" value="1"/>
</dbReference>
<evidence type="ECO:0008006" key="3">
    <source>
        <dbReference type="Google" id="ProtNLM"/>
    </source>
</evidence>
<comment type="caution">
    <text evidence="1">The sequence shown here is derived from an EMBL/GenBank/DDBJ whole genome shotgun (WGS) entry which is preliminary data.</text>
</comment>